<accession>A0A8U0IFS1</accession>
<dbReference type="PANTHER" id="PTHR43861">
    <property type="entry name" value="TRANS-ACONITATE 2-METHYLTRANSFERASE-RELATED"/>
    <property type="match status" value="1"/>
</dbReference>
<dbReference type="PANTHER" id="PTHR43861:SF1">
    <property type="entry name" value="TRANS-ACONITATE 2-METHYLTRANSFERASE"/>
    <property type="match status" value="1"/>
</dbReference>
<reference evidence="4" key="1">
    <citation type="submission" date="2022-04" db="EMBL/GenBank/DDBJ databases">
        <title>Diverse halophilic archaea isolated from saline environments.</title>
        <authorList>
            <person name="Cui H.-L."/>
        </authorList>
    </citation>
    <scope>NUCLEOTIDE SEQUENCE</scope>
    <source>
        <strain evidence="4">XZYJT40</strain>
    </source>
</reference>
<sequence length="198" mass="21848">MTDRDTIATYQSVADEYEERHRDRSVVRELVEEFLAALDVATDSDAARVADVGCGPGWESAAFADRGHEVVGVDLTPAFLRDAADRAPNASFARMDMRRLGVASDAFDGLWACASFLHVPREDAPATLREFRRVLRPGGVLCLSVARGDGETVGDTYDDDRRRFTLYRADELRELVADAGFEVESVADGDWIQVFGRA</sequence>
<evidence type="ECO:0000313" key="4">
    <source>
        <dbReference type="EMBL" id="UPV99584.1"/>
    </source>
</evidence>
<evidence type="ECO:0000259" key="3">
    <source>
        <dbReference type="Pfam" id="PF13649"/>
    </source>
</evidence>
<dbReference type="CDD" id="cd02440">
    <property type="entry name" value="AdoMet_MTases"/>
    <property type="match status" value="1"/>
</dbReference>
<dbReference type="InterPro" id="IPR041698">
    <property type="entry name" value="Methyltransf_25"/>
</dbReference>
<dbReference type="Pfam" id="PF13649">
    <property type="entry name" value="Methyltransf_25"/>
    <property type="match status" value="1"/>
</dbReference>
<dbReference type="SUPFAM" id="SSF53335">
    <property type="entry name" value="S-adenosyl-L-methionine-dependent methyltransferases"/>
    <property type="match status" value="1"/>
</dbReference>
<proteinExistence type="predicted"/>
<gene>
    <name evidence="4" type="ORF">M0R88_13790</name>
</gene>
<dbReference type="EMBL" id="CP096658">
    <property type="protein sequence ID" value="UPV99584.1"/>
    <property type="molecule type" value="Genomic_DNA"/>
</dbReference>
<evidence type="ECO:0000256" key="2">
    <source>
        <dbReference type="ARBA" id="ARBA00022679"/>
    </source>
</evidence>
<dbReference type="RefSeq" id="WP_248654076.1">
    <property type="nucleotide sequence ID" value="NZ_CP096658.1"/>
</dbReference>
<dbReference type="Gene3D" id="3.40.50.150">
    <property type="entry name" value="Vaccinia Virus protein VP39"/>
    <property type="match status" value="1"/>
</dbReference>
<feature type="domain" description="Methyltransferase" evidence="3">
    <location>
        <begin position="49"/>
        <end position="139"/>
    </location>
</feature>
<dbReference type="KEGG" id="haxz:M0R88_13790"/>
<name>A0A8U0IFS1_9EURY</name>
<dbReference type="GeneID" id="72190947"/>
<evidence type="ECO:0000313" key="5">
    <source>
        <dbReference type="Proteomes" id="UP000830434"/>
    </source>
</evidence>
<protein>
    <submittedName>
        <fullName evidence="4">Class I SAM-dependent methyltransferase</fullName>
    </submittedName>
</protein>
<dbReference type="InterPro" id="IPR029063">
    <property type="entry name" value="SAM-dependent_MTases_sf"/>
</dbReference>
<keyword evidence="1 4" id="KW-0489">Methyltransferase</keyword>
<keyword evidence="5" id="KW-1185">Reference proteome</keyword>
<organism evidence="4 5">
    <name type="scientific">Halorussus gelatinilyticus</name>
    <dbReference type="NCBI Taxonomy" id="2937524"/>
    <lineage>
        <taxon>Archaea</taxon>
        <taxon>Methanobacteriati</taxon>
        <taxon>Methanobacteriota</taxon>
        <taxon>Stenosarchaea group</taxon>
        <taxon>Halobacteria</taxon>
        <taxon>Halobacteriales</taxon>
        <taxon>Haladaptataceae</taxon>
        <taxon>Halorussus</taxon>
    </lineage>
</organism>
<evidence type="ECO:0000256" key="1">
    <source>
        <dbReference type="ARBA" id="ARBA00022603"/>
    </source>
</evidence>
<dbReference type="AlphaFoldDB" id="A0A8U0IFS1"/>
<dbReference type="Proteomes" id="UP000830434">
    <property type="component" value="Chromosome"/>
</dbReference>
<keyword evidence="2" id="KW-0808">Transferase</keyword>
<dbReference type="GO" id="GO:0032259">
    <property type="term" value="P:methylation"/>
    <property type="evidence" value="ECO:0007669"/>
    <property type="project" value="UniProtKB-KW"/>
</dbReference>
<dbReference type="GO" id="GO:0008168">
    <property type="term" value="F:methyltransferase activity"/>
    <property type="evidence" value="ECO:0007669"/>
    <property type="project" value="UniProtKB-KW"/>
</dbReference>